<dbReference type="GO" id="GO:0016020">
    <property type="term" value="C:membrane"/>
    <property type="evidence" value="ECO:0007669"/>
    <property type="project" value="UniProtKB-SubCell"/>
</dbReference>
<feature type="transmembrane region" description="Helical" evidence="5">
    <location>
        <begin position="74"/>
        <end position="98"/>
    </location>
</feature>
<comment type="caution">
    <text evidence="6">The sequence shown here is derived from an EMBL/GenBank/DDBJ whole genome shotgun (WGS) entry which is preliminary data.</text>
</comment>
<dbReference type="InterPro" id="IPR001129">
    <property type="entry name" value="Membr-assoc_MAPEG"/>
</dbReference>
<dbReference type="AlphaFoldDB" id="A0A834JCL7"/>
<name>A0A834JCL7_VESGE</name>
<keyword evidence="7" id="KW-1185">Reference proteome</keyword>
<accession>A0A834JCL7</accession>
<proteinExistence type="predicted"/>
<evidence type="ECO:0000256" key="5">
    <source>
        <dbReference type="SAM" id="Phobius"/>
    </source>
</evidence>
<dbReference type="Pfam" id="PF01124">
    <property type="entry name" value="MAPEG"/>
    <property type="match status" value="1"/>
</dbReference>
<keyword evidence="3 5" id="KW-1133">Transmembrane helix</keyword>
<evidence type="ECO:0000256" key="2">
    <source>
        <dbReference type="ARBA" id="ARBA00022692"/>
    </source>
</evidence>
<evidence type="ECO:0000313" key="7">
    <source>
        <dbReference type="Proteomes" id="UP000617340"/>
    </source>
</evidence>
<dbReference type="Proteomes" id="UP000617340">
    <property type="component" value="Unassembled WGS sequence"/>
</dbReference>
<dbReference type="SUPFAM" id="SSF161084">
    <property type="entry name" value="MAPEG domain-like"/>
    <property type="match status" value="1"/>
</dbReference>
<reference evidence="6" key="1">
    <citation type="journal article" date="2020" name="G3 (Bethesda)">
        <title>High-Quality Assemblies for Three Invasive Social Wasps from the &lt;i&gt;Vespula&lt;/i&gt; Genus.</title>
        <authorList>
            <person name="Harrop T.W.R."/>
            <person name="Guhlin J."/>
            <person name="McLaughlin G.M."/>
            <person name="Permina E."/>
            <person name="Stockwell P."/>
            <person name="Gilligan J."/>
            <person name="Le Lec M.F."/>
            <person name="Gruber M.A.M."/>
            <person name="Quinn O."/>
            <person name="Lovegrove M."/>
            <person name="Duncan E.J."/>
            <person name="Remnant E.J."/>
            <person name="Van Eeckhoven J."/>
            <person name="Graham B."/>
            <person name="Knapp R.A."/>
            <person name="Langford K.W."/>
            <person name="Kronenberg Z."/>
            <person name="Press M.O."/>
            <person name="Eacker S.M."/>
            <person name="Wilson-Rankin E.E."/>
            <person name="Purcell J."/>
            <person name="Lester P.J."/>
            <person name="Dearden P.K."/>
        </authorList>
    </citation>
    <scope>NUCLEOTIDE SEQUENCE</scope>
    <source>
        <strain evidence="6">Linc-1</strain>
    </source>
</reference>
<keyword evidence="2 5" id="KW-0812">Transmembrane</keyword>
<dbReference type="EMBL" id="JACSDZ010000016">
    <property type="protein sequence ID" value="KAF7385555.1"/>
    <property type="molecule type" value="Genomic_DNA"/>
</dbReference>
<evidence type="ECO:0000256" key="1">
    <source>
        <dbReference type="ARBA" id="ARBA00004370"/>
    </source>
</evidence>
<protein>
    <submittedName>
        <fullName evidence="6">Uncharacterized protein</fullName>
    </submittedName>
</protein>
<sequence length="99" mass="11873">MLKRSKVIYNDPNIEYVHRVHQNNFKMILKVFCFIMIYIWLIIGVVGWSFRNFVVSIIIHTFAYIIFSQEPERFLSFFFGSFIAIYNTLMSLLHTVLID</sequence>
<dbReference type="Gene3D" id="1.20.120.550">
    <property type="entry name" value="Membrane associated eicosanoid/glutathione metabolism-like domain"/>
    <property type="match status" value="1"/>
</dbReference>
<comment type="subcellular location">
    <subcellularLocation>
        <location evidence="1">Membrane</location>
    </subcellularLocation>
</comment>
<evidence type="ECO:0000313" key="6">
    <source>
        <dbReference type="EMBL" id="KAF7385555.1"/>
    </source>
</evidence>
<evidence type="ECO:0000256" key="3">
    <source>
        <dbReference type="ARBA" id="ARBA00022989"/>
    </source>
</evidence>
<feature type="transmembrane region" description="Helical" evidence="5">
    <location>
        <begin position="49"/>
        <end position="67"/>
    </location>
</feature>
<feature type="transmembrane region" description="Helical" evidence="5">
    <location>
        <begin position="27"/>
        <end position="43"/>
    </location>
</feature>
<keyword evidence="4 5" id="KW-0472">Membrane</keyword>
<gene>
    <name evidence="6" type="ORF">HZH68_013985</name>
</gene>
<evidence type="ECO:0000256" key="4">
    <source>
        <dbReference type="ARBA" id="ARBA00023136"/>
    </source>
</evidence>
<dbReference type="InterPro" id="IPR023352">
    <property type="entry name" value="MAPEG-like_dom_sf"/>
</dbReference>
<organism evidence="6 7">
    <name type="scientific">Vespula germanica</name>
    <name type="common">German yellow jacket</name>
    <name type="synonym">Paravespula germanica</name>
    <dbReference type="NCBI Taxonomy" id="30212"/>
    <lineage>
        <taxon>Eukaryota</taxon>
        <taxon>Metazoa</taxon>
        <taxon>Ecdysozoa</taxon>
        <taxon>Arthropoda</taxon>
        <taxon>Hexapoda</taxon>
        <taxon>Insecta</taxon>
        <taxon>Pterygota</taxon>
        <taxon>Neoptera</taxon>
        <taxon>Endopterygota</taxon>
        <taxon>Hymenoptera</taxon>
        <taxon>Apocrita</taxon>
        <taxon>Aculeata</taxon>
        <taxon>Vespoidea</taxon>
        <taxon>Vespidae</taxon>
        <taxon>Vespinae</taxon>
        <taxon>Vespula</taxon>
    </lineage>
</organism>